<dbReference type="AlphaFoldDB" id="A0A840AN25"/>
<evidence type="ECO:0000259" key="8">
    <source>
        <dbReference type="Pfam" id="PF04039"/>
    </source>
</evidence>
<feature type="transmembrane region" description="Helical" evidence="7">
    <location>
        <begin position="37"/>
        <end position="59"/>
    </location>
</feature>
<feature type="transmembrane region" description="Helical" evidence="7">
    <location>
        <begin position="5"/>
        <end position="25"/>
    </location>
</feature>
<evidence type="ECO:0000313" key="9">
    <source>
        <dbReference type="EMBL" id="MBB3930694.1"/>
    </source>
</evidence>
<accession>A0A840AN25</accession>
<comment type="subcellular location">
    <subcellularLocation>
        <location evidence="1">Cell membrane</location>
        <topology evidence="1">Multi-pass membrane protein</topology>
    </subcellularLocation>
</comment>
<evidence type="ECO:0000313" key="10">
    <source>
        <dbReference type="Proteomes" id="UP000553963"/>
    </source>
</evidence>
<protein>
    <submittedName>
        <fullName evidence="9">Multicomponent Na+:H+ antiporter subunit B</fullName>
    </submittedName>
</protein>
<gene>
    <name evidence="9" type="ORF">GGR25_001733</name>
</gene>
<keyword evidence="3" id="KW-1003">Cell membrane</keyword>
<evidence type="ECO:0000256" key="1">
    <source>
        <dbReference type="ARBA" id="ARBA00004651"/>
    </source>
</evidence>
<evidence type="ECO:0000256" key="5">
    <source>
        <dbReference type="ARBA" id="ARBA00022989"/>
    </source>
</evidence>
<evidence type="ECO:0000256" key="6">
    <source>
        <dbReference type="ARBA" id="ARBA00023136"/>
    </source>
</evidence>
<evidence type="ECO:0000256" key="7">
    <source>
        <dbReference type="SAM" id="Phobius"/>
    </source>
</evidence>
<name>A0A840AN25_9HYPH</name>
<evidence type="ECO:0000256" key="3">
    <source>
        <dbReference type="ARBA" id="ARBA00022475"/>
    </source>
</evidence>
<dbReference type="PANTHER" id="PTHR33932:SF4">
    <property type="entry name" value="NA(+)_H(+) ANTIPORTER SUBUNIT B"/>
    <property type="match status" value="1"/>
</dbReference>
<keyword evidence="4 7" id="KW-0812">Transmembrane</keyword>
<dbReference type="Proteomes" id="UP000553963">
    <property type="component" value="Unassembled WGS sequence"/>
</dbReference>
<dbReference type="Pfam" id="PF04039">
    <property type="entry name" value="MnhB"/>
    <property type="match status" value="1"/>
</dbReference>
<dbReference type="PANTHER" id="PTHR33932">
    <property type="entry name" value="NA(+)/H(+) ANTIPORTER SUBUNIT B"/>
    <property type="match status" value="1"/>
</dbReference>
<evidence type="ECO:0000256" key="4">
    <source>
        <dbReference type="ARBA" id="ARBA00022692"/>
    </source>
</evidence>
<comment type="caution">
    <text evidence="9">The sequence shown here is derived from an EMBL/GenBank/DDBJ whole genome shotgun (WGS) entry which is preliminary data.</text>
</comment>
<dbReference type="GO" id="GO:0005886">
    <property type="term" value="C:plasma membrane"/>
    <property type="evidence" value="ECO:0007669"/>
    <property type="project" value="UniProtKB-SubCell"/>
</dbReference>
<keyword evidence="6 7" id="KW-0472">Membrane</keyword>
<comment type="similarity">
    <text evidence="2">Belongs to the CPA3 antiporters (TC 2.A.63) subunit B family.</text>
</comment>
<keyword evidence="5 7" id="KW-1133">Transmembrane helix</keyword>
<evidence type="ECO:0000256" key="2">
    <source>
        <dbReference type="ARBA" id="ARBA00009425"/>
    </source>
</evidence>
<keyword evidence="10" id="KW-1185">Reference proteome</keyword>
<reference evidence="9 10" key="1">
    <citation type="submission" date="2020-08" db="EMBL/GenBank/DDBJ databases">
        <title>Genomic Encyclopedia of Type Strains, Phase IV (KMG-IV): sequencing the most valuable type-strain genomes for metagenomic binning, comparative biology and taxonomic classification.</title>
        <authorList>
            <person name="Goeker M."/>
        </authorList>
    </citation>
    <scope>NUCLEOTIDE SEQUENCE [LARGE SCALE GENOMIC DNA]</scope>
    <source>
        <strain evidence="9 10">DSM 25966</strain>
    </source>
</reference>
<feature type="transmembrane region" description="Helical" evidence="7">
    <location>
        <begin position="71"/>
        <end position="89"/>
    </location>
</feature>
<feature type="transmembrane region" description="Helical" evidence="7">
    <location>
        <begin position="109"/>
        <end position="134"/>
    </location>
</feature>
<dbReference type="EMBL" id="JACIDS010000002">
    <property type="protein sequence ID" value="MBB3930694.1"/>
    <property type="molecule type" value="Genomic_DNA"/>
</dbReference>
<proteinExistence type="inferred from homology"/>
<organism evidence="9 10">
    <name type="scientific">Kaistia hirudinis</name>
    <dbReference type="NCBI Taxonomy" id="1293440"/>
    <lineage>
        <taxon>Bacteria</taxon>
        <taxon>Pseudomonadati</taxon>
        <taxon>Pseudomonadota</taxon>
        <taxon>Alphaproteobacteria</taxon>
        <taxon>Hyphomicrobiales</taxon>
        <taxon>Kaistiaceae</taxon>
        <taxon>Kaistia</taxon>
    </lineage>
</organism>
<feature type="domain" description="Na+/H+ antiporter MnhB subunit-related protein" evidence="8">
    <location>
        <begin position="6"/>
        <end position="127"/>
    </location>
</feature>
<sequence length="139" mass="14869">MRLDVVLRVTTKFILAPLLLFALYVQFHGDYGPGGGFQAGVIAAAAIILYGLINGLAAARRIVPDAVLERLIPAGVLIYALVGVAGMFTGENFLGYNHLAHDAVHGQEWGVFLVEAGVFVTVFSSMVGIFYAFAGRRRA</sequence>
<dbReference type="InterPro" id="IPR050622">
    <property type="entry name" value="CPA3_antiporter_subunitB"/>
</dbReference>
<dbReference type="InterPro" id="IPR007182">
    <property type="entry name" value="MnhB"/>
</dbReference>
<dbReference type="NCBIfam" id="NF009162">
    <property type="entry name" value="PRK12508.1"/>
    <property type="match status" value="1"/>
</dbReference>
<dbReference type="RefSeq" id="WP_183398327.1">
    <property type="nucleotide sequence ID" value="NZ_JACIDS010000002.1"/>
</dbReference>